<sequence>YKQPPRTLLVRAPWERAAPRSSDGTSVPGPHHVTTDWHISDHYV</sequence>
<proteinExistence type="predicted"/>
<organism evidence="2 3">
    <name type="scientific">Staurois parvus</name>
    <dbReference type="NCBI Taxonomy" id="386267"/>
    <lineage>
        <taxon>Eukaryota</taxon>
        <taxon>Metazoa</taxon>
        <taxon>Chordata</taxon>
        <taxon>Craniata</taxon>
        <taxon>Vertebrata</taxon>
        <taxon>Euteleostomi</taxon>
        <taxon>Amphibia</taxon>
        <taxon>Batrachia</taxon>
        <taxon>Anura</taxon>
        <taxon>Neobatrachia</taxon>
        <taxon>Ranoidea</taxon>
        <taxon>Ranidae</taxon>
        <taxon>Staurois</taxon>
    </lineage>
</organism>
<dbReference type="EMBL" id="CATNWA010000240">
    <property type="protein sequence ID" value="CAI9535071.1"/>
    <property type="molecule type" value="Genomic_DNA"/>
</dbReference>
<dbReference type="Proteomes" id="UP001162483">
    <property type="component" value="Unassembled WGS sequence"/>
</dbReference>
<feature type="compositionally biased region" description="Basic and acidic residues" evidence="1">
    <location>
        <begin position="33"/>
        <end position="44"/>
    </location>
</feature>
<evidence type="ECO:0000256" key="1">
    <source>
        <dbReference type="SAM" id="MobiDB-lite"/>
    </source>
</evidence>
<comment type="caution">
    <text evidence="2">The sequence shown here is derived from an EMBL/GenBank/DDBJ whole genome shotgun (WGS) entry which is preliminary data.</text>
</comment>
<protein>
    <submittedName>
        <fullName evidence="2">Uncharacterized protein</fullName>
    </submittedName>
</protein>
<gene>
    <name evidence="2" type="ORF">SPARVUS_LOCUS787546</name>
</gene>
<keyword evidence="3" id="KW-1185">Reference proteome</keyword>
<evidence type="ECO:0000313" key="3">
    <source>
        <dbReference type="Proteomes" id="UP001162483"/>
    </source>
</evidence>
<feature type="non-terminal residue" evidence="2">
    <location>
        <position position="1"/>
    </location>
</feature>
<feature type="region of interest" description="Disordered" evidence="1">
    <location>
        <begin position="15"/>
        <end position="44"/>
    </location>
</feature>
<evidence type="ECO:0000313" key="2">
    <source>
        <dbReference type="EMBL" id="CAI9535071.1"/>
    </source>
</evidence>
<accession>A0ABN9AKC6</accession>
<reference evidence="2" key="1">
    <citation type="submission" date="2023-05" db="EMBL/GenBank/DDBJ databases">
        <authorList>
            <person name="Stuckert A."/>
        </authorList>
    </citation>
    <scope>NUCLEOTIDE SEQUENCE</scope>
</reference>
<name>A0ABN9AKC6_9NEOB</name>